<evidence type="ECO:0000313" key="1">
    <source>
        <dbReference type="EMBL" id="ARW63139.1"/>
    </source>
</evidence>
<geneLocation type="chloroplast" evidence="1"/>
<keyword evidence="1" id="KW-0934">Plastid</keyword>
<gene>
    <name evidence="1" type="primary">petP</name>
</gene>
<sequence length="56" mass="6943">MKIRFIPKKIKKELIANRYIKFYLKGHKNISIKKKINLVEFTNKNRLWLLREEVKK</sequence>
<dbReference type="RefSeq" id="YP_009394577.1">
    <property type="nucleotide sequence ID" value="NC_035273.1"/>
</dbReference>
<proteinExistence type="predicted"/>
<dbReference type="EMBL" id="MF101426">
    <property type="protein sequence ID" value="ARW63139.1"/>
    <property type="molecule type" value="Genomic_DNA"/>
</dbReference>
<name>A0A1Z1MAZ6_9FLOR</name>
<accession>A0A1Z1MAZ6</accession>
<dbReference type="AlphaFoldDB" id="A0A1Z1MAZ6"/>
<keyword evidence="1" id="KW-0150">Chloroplast</keyword>
<dbReference type="GeneID" id="33356460"/>
<organism evidence="1">
    <name type="scientific">Vertebrata thuyoides</name>
    <dbReference type="NCBI Taxonomy" id="2006970"/>
    <lineage>
        <taxon>Eukaryota</taxon>
        <taxon>Rhodophyta</taxon>
        <taxon>Florideophyceae</taxon>
        <taxon>Rhodymeniophycidae</taxon>
        <taxon>Ceramiales</taxon>
        <taxon>Rhodomelaceae</taxon>
        <taxon>Polysiphonioideae</taxon>
        <taxon>Vertebrata</taxon>
    </lineage>
</organism>
<reference evidence="1" key="1">
    <citation type="journal article" date="2017" name="J. Phycol.">
        <title>Analysis of chloroplast genomes and a supermatrix inform reclassification of the Rhodomelaceae (Rhodophyta).</title>
        <authorList>
            <person name="Diaz-Tapia P."/>
            <person name="Maggs C.A."/>
            <person name="West J.A."/>
            <person name="Verbruggen H."/>
        </authorList>
    </citation>
    <scope>NUCLEOTIDE SEQUENCE</scope>
    <source>
        <strain evidence="1">PD546</strain>
    </source>
</reference>
<protein>
    <submittedName>
        <fullName evidence="1">Cytochrome b6-f complex subunit PetP</fullName>
    </submittedName>
</protein>